<proteinExistence type="predicted"/>
<dbReference type="InterPro" id="IPR057667">
    <property type="entry name" value="HTH_SB"/>
</dbReference>
<organism evidence="2 3">
    <name type="scientific">Oncorhynchus mykiss</name>
    <name type="common">Rainbow trout</name>
    <name type="synonym">Salmo gairdneri</name>
    <dbReference type="NCBI Taxonomy" id="8022"/>
    <lineage>
        <taxon>Eukaryota</taxon>
        <taxon>Metazoa</taxon>
        <taxon>Chordata</taxon>
        <taxon>Craniata</taxon>
        <taxon>Vertebrata</taxon>
        <taxon>Euteleostomi</taxon>
        <taxon>Actinopterygii</taxon>
        <taxon>Neopterygii</taxon>
        <taxon>Teleostei</taxon>
        <taxon>Protacanthopterygii</taxon>
        <taxon>Salmoniformes</taxon>
        <taxon>Salmonidae</taxon>
        <taxon>Salmoninae</taxon>
        <taxon>Oncorhynchus</taxon>
    </lineage>
</organism>
<dbReference type="Gene3D" id="1.10.10.10">
    <property type="entry name" value="Winged helix-like DNA-binding domain superfamily/Winged helix DNA-binding domain"/>
    <property type="match status" value="1"/>
</dbReference>
<dbReference type="PaxDb" id="8022-A0A060WDJ9"/>
<dbReference type="InterPro" id="IPR009057">
    <property type="entry name" value="Homeodomain-like_sf"/>
</dbReference>
<name>A0A060WDJ9_ONCMY</name>
<reference evidence="2" key="2">
    <citation type="submission" date="2014-03" db="EMBL/GenBank/DDBJ databases">
        <authorList>
            <person name="Genoscope - CEA"/>
        </authorList>
    </citation>
    <scope>NUCLEOTIDE SEQUENCE</scope>
</reference>
<reference evidence="2" key="1">
    <citation type="journal article" date="2014" name="Nat. Commun.">
        <title>The rainbow trout genome provides novel insights into evolution after whole-genome duplication in vertebrates.</title>
        <authorList>
            <person name="Berthelot C."/>
            <person name="Brunet F."/>
            <person name="Chalopin D."/>
            <person name="Juanchich A."/>
            <person name="Bernard M."/>
            <person name="Noel B."/>
            <person name="Bento P."/>
            <person name="Da Silva C."/>
            <person name="Labadie K."/>
            <person name="Alberti A."/>
            <person name="Aury J.M."/>
            <person name="Louis A."/>
            <person name="Dehais P."/>
            <person name="Bardou P."/>
            <person name="Montfort J."/>
            <person name="Klopp C."/>
            <person name="Cabau C."/>
            <person name="Gaspin C."/>
            <person name="Thorgaard G.H."/>
            <person name="Boussaha M."/>
            <person name="Quillet E."/>
            <person name="Guyomard R."/>
            <person name="Galiana D."/>
            <person name="Bobe J."/>
            <person name="Volff J.N."/>
            <person name="Genet C."/>
            <person name="Wincker P."/>
            <person name="Jaillon O."/>
            <person name="Roest Crollius H."/>
            <person name="Guiguen Y."/>
        </authorList>
    </citation>
    <scope>NUCLEOTIDE SEQUENCE [LARGE SCALE GENOMIC DNA]</scope>
</reference>
<dbReference type="STRING" id="8022.A0A060WDJ9"/>
<evidence type="ECO:0000259" key="1">
    <source>
        <dbReference type="Pfam" id="PF25787"/>
    </source>
</evidence>
<dbReference type="Pfam" id="PF25787">
    <property type="entry name" value="HTH_SB"/>
    <property type="match status" value="1"/>
</dbReference>
<gene>
    <name evidence="2" type="ORF">GSONMT00068822001</name>
</gene>
<dbReference type="Proteomes" id="UP000193380">
    <property type="component" value="Unassembled WGS sequence"/>
</dbReference>
<feature type="domain" description="Sleeping Beauty transposase HTH" evidence="1">
    <location>
        <begin position="1"/>
        <end position="52"/>
    </location>
</feature>
<evidence type="ECO:0000313" key="2">
    <source>
        <dbReference type="EMBL" id="CDQ63289.1"/>
    </source>
</evidence>
<dbReference type="InterPro" id="IPR036388">
    <property type="entry name" value="WH-like_DNA-bd_sf"/>
</dbReference>
<dbReference type="EMBL" id="FR904435">
    <property type="protein sequence ID" value="CDQ63289.1"/>
    <property type="molecule type" value="Genomic_DNA"/>
</dbReference>
<dbReference type="AlphaFoldDB" id="A0A060WDJ9"/>
<protein>
    <recommendedName>
        <fullName evidence="1">Sleeping Beauty transposase HTH domain-containing protein</fullName>
    </recommendedName>
</protein>
<accession>A0A060WDJ9</accession>
<dbReference type="SUPFAM" id="SSF46689">
    <property type="entry name" value="Homeodomain-like"/>
    <property type="match status" value="1"/>
</dbReference>
<sequence>MAKTKELSKDTRNKIVDLHQAGKTESAIGKQLGLKKSTVGAIIRKWKTYKTTDNLPRSGAPRKISPCGVKMITRTVSKNPRTTRGDLVNDLQRAGTKVTKPTISKGIEDKTWLGLSA</sequence>
<evidence type="ECO:0000313" key="3">
    <source>
        <dbReference type="Proteomes" id="UP000193380"/>
    </source>
</evidence>